<keyword evidence="2" id="KW-1185">Reference proteome</keyword>
<dbReference type="AlphaFoldDB" id="A0A811KK78"/>
<dbReference type="PANTHER" id="PTHR10151:SF111">
    <property type="entry name" value="CHOLINE-SPECIFIC GLYCEROPHOSPHODIESTER PHOSPHODIESTERASE"/>
    <property type="match status" value="1"/>
</dbReference>
<dbReference type="InterPro" id="IPR002591">
    <property type="entry name" value="Phosphodiest/P_Trfase"/>
</dbReference>
<comment type="caution">
    <text evidence="1">The sequence shown here is derived from an EMBL/GenBank/DDBJ whole genome shotgun (WGS) entry which is preliminary data.</text>
</comment>
<sequence length="577" mass="65653">MAAGSLMALFEKSQVFGAVQADECQLSLSDQKHNETPDSGLVYLLHTRLSLLHIGSFSLIIRLTFSWSPHLAVSVHFLLRNMFQGITKVVVGPICFSLSKICMRGQTLLKLVPLAFVLLILCHAESTEKEPVGQNLIILLIDGYGASLFNKTDSKLQNGAQTLIKNGVQAEYLKPVFPSQSYPNWFSLNTGLYVENHNFTADFMYDPKRDVYFQRDEGPNDTDYQWWTGGPDPIWYTAGKKHVDVHCYWYANCHRPHGDMMVQVPKTRQHSFKSEKNYDLFAYLPRIMKHIKKYQVYRQQLVLLRYNGLAKALRLFGDDSDAGRQALASTDAQIRKIQEEMESYELLDSTNLIVLSDHGLKKISEDHQFFLEECLADITKIKRVVNNLAFTFVYPEPEAEDTVYFELRVCDQWAAMGDYDDEEEPSVAVYRKNEIPDKYHWKDSRFIAPIVLVAKPGAVILTTQIPSTDVSEAQGRELRMIGGWDNEEQDLSGIFMARGPAFKTDFKAGPIDLVDVYQLALNIIGVEASHPHNGTWENVEELLADGWEDRQVEPDSAVSLLPCTSLFVMTLLSLWHF</sequence>
<reference evidence="1" key="1">
    <citation type="submission" date="2020-09" db="EMBL/GenBank/DDBJ databases">
        <authorList>
            <person name="Kikuchi T."/>
        </authorList>
    </citation>
    <scope>NUCLEOTIDE SEQUENCE</scope>
    <source>
        <strain evidence="1">SH1</strain>
    </source>
</reference>
<proteinExistence type="predicted"/>
<dbReference type="Gene3D" id="3.40.720.10">
    <property type="entry name" value="Alkaline Phosphatase, subunit A"/>
    <property type="match status" value="1"/>
</dbReference>
<organism evidence="1 2">
    <name type="scientific">Bursaphelenchus okinawaensis</name>
    <dbReference type="NCBI Taxonomy" id="465554"/>
    <lineage>
        <taxon>Eukaryota</taxon>
        <taxon>Metazoa</taxon>
        <taxon>Ecdysozoa</taxon>
        <taxon>Nematoda</taxon>
        <taxon>Chromadorea</taxon>
        <taxon>Rhabditida</taxon>
        <taxon>Tylenchina</taxon>
        <taxon>Tylenchomorpha</taxon>
        <taxon>Aphelenchoidea</taxon>
        <taxon>Aphelenchoididae</taxon>
        <taxon>Bursaphelenchus</taxon>
    </lineage>
</organism>
<protein>
    <recommendedName>
        <fullName evidence="3">Ectonucleotide pyrophosphatase/phosphodiesterase family member 6</fullName>
    </recommendedName>
</protein>
<gene>
    <name evidence="1" type="ORF">BOKJ2_LOCUS6315</name>
</gene>
<dbReference type="Proteomes" id="UP000614601">
    <property type="component" value="Unassembled WGS sequence"/>
</dbReference>
<dbReference type="CDD" id="cd16018">
    <property type="entry name" value="Enpp"/>
    <property type="match status" value="1"/>
</dbReference>
<dbReference type="Proteomes" id="UP000783686">
    <property type="component" value="Unassembled WGS sequence"/>
</dbReference>
<dbReference type="SUPFAM" id="SSF53649">
    <property type="entry name" value="Alkaline phosphatase-like"/>
    <property type="match status" value="1"/>
</dbReference>
<accession>A0A811KK78</accession>
<name>A0A811KK78_9BILA</name>
<dbReference type="EMBL" id="CAJFCW020000003">
    <property type="protein sequence ID" value="CAG9104960.1"/>
    <property type="molecule type" value="Genomic_DNA"/>
</dbReference>
<dbReference type="EMBL" id="CAJFDH010000003">
    <property type="protein sequence ID" value="CAD5215882.1"/>
    <property type="molecule type" value="Genomic_DNA"/>
</dbReference>
<evidence type="ECO:0000313" key="1">
    <source>
        <dbReference type="EMBL" id="CAD5215882.1"/>
    </source>
</evidence>
<dbReference type="InterPro" id="IPR017850">
    <property type="entry name" value="Alkaline_phosphatase_core_sf"/>
</dbReference>
<dbReference type="Pfam" id="PF01663">
    <property type="entry name" value="Phosphodiest"/>
    <property type="match status" value="1"/>
</dbReference>
<evidence type="ECO:0008006" key="3">
    <source>
        <dbReference type="Google" id="ProtNLM"/>
    </source>
</evidence>
<evidence type="ECO:0000313" key="2">
    <source>
        <dbReference type="Proteomes" id="UP000614601"/>
    </source>
</evidence>
<dbReference type="OrthoDB" id="415411at2759"/>
<dbReference type="PANTHER" id="PTHR10151">
    <property type="entry name" value="ECTONUCLEOTIDE PYROPHOSPHATASE/PHOSPHODIESTERASE"/>
    <property type="match status" value="1"/>
</dbReference>